<dbReference type="AlphaFoldDB" id="A0A9Q9M2W2"/>
<organism evidence="2 3">
    <name type="scientific">Leisingera caerulea</name>
    <name type="common">Phaeobacter caeruleus</name>
    <dbReference type="NCBI Taxonomy" id="506591"/>
    <lineage>
        <taxon>Bacteria</taxon>
        <taxon>Pseudomonadati</taxon>
        <taxon>Pseudomonadota</taxon>
        <taxon>Alphaproteobacteria</taxon>
        <taxon>Rhodobacterales</taxon>
        <taxon>Roseobacteraceae</taxon>
        <taxon>Leisingera</taxon>
    </lineage>
</organism>
<gene>
    <name evidence="2" type="ORF">K3721_19335</name>
</gene>
<evidence type="ECO:0000313" key="3">
    <source>
        <dbReference type="Proteomes" id="UP001058713"/>
    </source>
</evidence>
<feature type="compositionally biased region" description="Basic residues" evidence="1">
    <location>
        <begin position="42"/>
        <end position="52"/>
    </location>
</feature>
<sequence>MSKLKPANLKRLSLPELRARYSLAETDADEKARIVVELKQRQKMAKKQKGSGKKPTASVSKIYQTKVHGPALRGGRMS</sequence>
<name>A0A9Q9M2W2_LEICA</name>
<dbReference type="Proteomes" id="UP001058713">
    <property type="component" value="Plasmid unnamed2"/>
</dbReference>
<protein>
    <submittedName>
        <fullName evidence="2">Uncharacterized protein</fullName>
    </submittedName>
</protein>
<accession>A0A9Q9M2W2</accession>
<dbReference type="EMBL" id="CP081072">
    <property type="protein sequence ID" value="UWQ56047.1"/>
    <property type="molecule type" value="Genomic_DNA"/>
</dbReference>
<dbReference type="RefSeq" id="WP_259972822.1">
    <property type="nucleotide sequence ID" value="NZ_CP081072.1"/>
</dbReference>
<keyword evidence="2" id="KW-0614">Plasmid</keyword>
<feature type="region of interest" description="Disordered" evidence="1">
    <location>
        <begin position="42"/>
        <end position="78"/>
    </location>
</feature>
<reference evidence="2" key="1">
    <citation type="submission" date="2021-08" db="EMBL/GenBank/DDBJ databases">
        <authorList>
            <person name="Nwanade C."/>
            <person name="Wang M."/>
            <person name="Masoudi A."/>
            <person name="Yu Z."/>
            <person name="Liu J."/>
        </authorList>
    </citation>
    <scope>NUCLEOTIDE SEQUENCE</scope>
    <source>
        <strain evidence="2">S122</strain>
        <plasmid evidence="2">unnamed2</plasmid>
    </source>
</reference>
<evidence type="ECO:0000313" key="2">
    <source>
        <dbReference type="EMBL" id="UWQ56047.1"/>
    </source>
</evidence>
<proteinExistence type="predicted"/>
<evidence type="ECO:0000256" key="1">
    <source>
        <dbReference type="SAM" id="MobiDB-lite"/>
    </source>
</evidence>
<dbReference type="KEGG" id="lcae:K3721_19335"/>
<geneLocation type="plasmid" evidence="2 3">
    <name>unnamed2</name>
</geneLocation>